<dbReference type="EMBL" id="SLUK01000009">
    <property type="protein sequence ID" value="TCL42593.1"/>
    <property type="molecule type" value="Genomic_DNA"/>
</dbReference>
<dbReference type="GO" id="GO:0030983">
    <property type="term" value="F:mismatched DNA binding"/>
    <property type="evidence" value="ECO:0007669"/>
    <property type="project" value="InterPro"/>
</dbReference>
<proteinExistence type="predicted"/>
<evidence type="ECO:0000313" key="6">
    <source>
        <dbReference type="EMBL" id="TCL42593.1"/>
    </source>
</evidence>
<dbReference type="RefSeq" id="WP_165873194.1">
    <property type="nucleotide sequence ID" value="NZ_SLUK01000009.1"/>
</dbReference>
<dbReference type="InterPro" id="IPR000432">
    <property type="entry name" value="DNA_mismatch_repair_MutS_C"/>
</dbReference>
<evidence type="ECO:0000256" key="2">
    <source>
        <dbReference type="ARBA" id="ARBA00022840"/>
    </source>
</evidence>
<dbReference type="Proteomes" id="UP000294682">
    <property type="component" value="Unassembled WGS sequence"/>
</dbReference>
<sequence length="560" mass="62586">MPMKKLSLIDPPGAEGVHHKLPPEAQSDLSVDFICAEVSDKPAERALIKSLLTGNLTPDPRAVEYRCAIFEDVYRFPGLCERVQELLDKIDFLRSYGSFLKENEEASSLWELIHRLNEIGDYIVCIEELYDCLCGEELRSEGLCLLRDYVREIYEDSGFAHLKKDIAALKQDTERIRSVTLGVNLNERYEPNGVGIISVNSRSFQKTGIISNFCDFLGREDDIQDSLEVKPGAAIRAVKDENKLNRKKVLKPLIPTLPEDPESGDLMNVLDRVVSHMLAGTTKKLKRMLSEHVEISSYVITSLIPQFMFYVRFAAYIRKCRSQGFAFCRPQVSGEGARDMQAEGLYNLKLIKGASEGEGPASIVPNDLDFCAQHRLYILTGANRGGKTTLTQAVGIAFLLAQNGIFVPAQSFRFSPADNIFTHFPADENKTMDLGRLGEEAKRFRELYTQAGAHSLILLNESFSSTSFEEGFYIAYDVVKSLKLLGARTIYNTHMHKLAQQVDELNGTVESDSQAASLMMGDQSGSRSYKVHVAPPEGRSYAQDIARKYGVTFEQLTGRA</sequence>
<dbReference type="InterPro" id="IPR027417">
    <property type="entry name" value="P-loop_NTPase"/>
</dbReference>
<dbReference type="SUPFAM" id="SSF52540">
    <property type="entry name" value="P-loop containing nucleoside triphosphate hydrolases"/>
    <property type="match status" value="1"/>
</dbReference>
<keyword evidence="1" id="KW-0547">Nucleotide-binding</keyword>
<dbReference type="AlphaFoldDB" id="A0A9X8UI85"/>
<evidence type="ECO:0000256" key="4">
    <source>
        <dbReference type="SAM" id="MobiDB-lite"/>
    </source>
</evidence>
<evidence type="ECO:0000259" key="5">
    <source>
        <dbReference type="SMART" id="SM00534"/>
    </source>
</evidence>
<gene>
    <name evidence="6" type="ORF">EDD78_10958</name>
</gene>
<accession>A0A9X8UI85</accession>
<keyword evidence="7" id="KW-1185">Reference proteome</keyword>
<organism evidence="6 7">
    <name type="scientific">Harryflintia acetispora</name>
    <dbReference type="NCBI Taxonomy" id="1849041"/>
    <lineage>
        <taxon>Bacteria</taxon>
        <taxon>Bacillati</taxon>
        <taxon>Bacillota</taxon>
        <taxon>Clostridia</taxon>
        <taxon>Eubacteriales</taxon>
        <taxon>Oscillospiraceae</taxon>
        <taxon>Harryflintia</taxon>
    </lineage>
</organism>
<reference evidence="6 7" key="1">
    <citation type="submission" date="2019-03" db="EMBL/GenBank/DDBJ databases">
        <title>Genomic Encyclopedia of Type Strains, Phase IV (KMG-IV): sequencing the most valuable type-strain genomes for metagenomic binning, comparative biology and taxonomic classification.</title>
        <authorList>
            <person name="Goeker M."/>
        </authorList>
    </citation>
    <scope>NUCLEOTIDE SEQUENCE [LARGE SCALE GENOMIC DNA]</scope>
    <source>
        <strain evidence="6 7">DSM 100433</strain>
    </source>
</reference>
<name>A0A9X8UI85_9FIRM</name>
<keyword evidence="2" id="KW-0067">ATP-binding</keyword>
<dbReference type="GO" id="GO:0006298">
    <property type="term" value="P:mismatch repair"/>
    <property type="evidence" value="ECO:0007669"/>
    <property type="project" value="InterPro"/>
</dbReference>
<dbReference type="GO" id="GO:0005829">
    <property type="term" value="C:cytosol"/>
    <property type="evidence" value="ECO:0007669"/>
    <property type="project" value="TreeGrafter"/>
</dbReference>
<protein>
    <submittedName>
        <fullName evidence="6">MutS-like protein</fullName>
    </submittedName>
</protein>
<dbReference type="Gene3D" id="3.40.50.300">
    <property type="entry name" value="P-loop containing nucleotide triphosphate hydrolases"/>
    <property type="match status" value="1"/>
</dbReference>
<comment type="caution">
    <text evidence="6">The sequence shown here is derived from an EMBL/GenBank/DDBJ whole genome shotgun (WGS) entry which is preliminary data.</text>
</comment>
<feature type="domain" description="DNA mismatch repair proteins mutS family" evidence="5">
    <location>
        <begin position="374"/>
        <end position="558"/>
    </location>
</feature>
<feature type="region of interest" description="Disordered" evidence="4">
    <location>
        <begin position="1"/>
        <end position="21"/>
    </location>
</feature>
<dbReference type="Pfam" id="PF00488">
    <property type="entry name" value="MutS_V"/>
    <property type="match status" value="1"/>
</dbReference>
<dbReference type="GO" id="GO:0005524">
    <property type="term" value="F:ATP binding"/>
    <property type="evidence" value="ECO:0007669"/>
    <property type="project" value="UniProtKB-KW"/>
</dbReference>
<dbReference type="InterPro" id="IPR045076">
    <property type="entry name" value="MutS"/>
</dbReference>
<evidence type="ECO:0000256" key="3">
    <source>
        <dbReference type="ARBA" id="ARBA00023125"/>
    </source>
</evidence>
<dbReference type="SMART" id="SM00534">
    <property type="entry name" value="MUTSac"/>
    <property type="match status" value="1"/>
</dbReference>
<dbReference type="PANTHER" id="PTHR11361">
    <property type="entry name" value="DNA MISMATCH REPAIR PROTEIN MUTS FAMILY MEMBER"/>
    <property type="match status" value="1"/>
</dbReference>
<evidence type="ECO:0000256" key="1">
    <source>
        <dbReference type="ARBA" id="ARBA00022741"/>
    </source>
</evidence>
<keyword evidence="3" id="KW-0238">DNA-binding</keyword>
<evidence type="ECO:0000313" key="7">
    <source>
        <dbReference type="Proteomes" id="UP000294682"/>
    </source>
</evidence>
<dbReference type="GO" id="GO:0140664">
    <property type="term" value="F:ATP-dependent DNA damage sensor activity"/>
    <property type="evidence" value="ECO:0007669"/>
    <property type="project" value="InterPro"/>
</dbReference>
<dbReference type="PANTHER" id="PTHR11361:SF34">
    <property type="entry name" value="DNA MISMATCH REPAIR PROTEIN MSH1, MITOCHONDRIAL"/>
    <property type="match status" value="1"/>
</dbReference>